<feature type="domain" description="RRM" evidence="7">
    <location>
        <begin position="319"/>
        <end position="397"/>
    </location>
</feature>
<dbReference type="PANTHER" id="PTHR48039:SF5">
    <property type="entry name" value="RNA-BINDING PROTEIN 28"/>
    <property type="match status" value="1"/>
</dbReference>
<dbReference type="RefSeq" id="XP_025360908.1">
    <property type="nucleotide sequence ID" value="XM_025508660.1"/>
</dbReference>
<feature type="compositionally biased region" description="Low complexity" evidence="6">
    <location>
        <begin position="194"/>
        <end position="205"/>
    </location>
</feature>
<protein>
    <recommendedName>
        <fullName evidence="7">RRM domain-containing protein</fullName>
    </recommendedName>
</protein>
<dbReference type="STRING" id="1569628.A0A316ULY9"/>
<feature type="domain" description="RRM" evidence="7">
    <location>
        <begin position="502"/>
        <end position="574"/>
    </location>
</feature>
<feature type="domain" description="RRM" evidence="7">
    <location>
        <begin position="720"/>
        <end position="804"/>
    </location>
</feature>
<evidence type="ECO:0000256" key="5">
    <source>
        <dbReference type="PROSITE-ProRule" id="PRU00176"/>
    </source>
</evidence>
<accession>A0A316ULY9</accession>
<feature type="compositionally biased region" description="Basic and acidic residues" evidence="6">
    <location>
        <begin position="289"/>
        <end position="310"/>
    </location>
</feature>
<feature type="region of interest" description="Disordered" evidence="6">
    <location>
        <begin position="105"/>
        <end position="135"/>
    </location>
</feature>
<dbReference type="Gene3D" id="3.30.70.330">
    <property type="match status" value="5"/>
</dbReference>
<feature type="compositionally biased region" description="Basic and acidic residues" evidence="6">
    <location>
        <begin position="850"/>
        <end position="862"/>
    </location>
</feature>
<dbReference type="OrthoDB" id="439639at2759"/>
<evidence type="ECO:0000313" key="8">
    <source>
        <dbReference type="EMBL" id="PWN26296.1"/>
    </source>
</evidence>
<keyword evidence="3 5" id="KW-0694">RNA-binding</keyword>
<keyword evidence="4" id="KW-0539">Nucleus</keyword>
<feature type="region of interest" description="Disordered" evidence="6">
    <location>
        <begin position="149"/>
        <end position="233"/>
    </location>
</feature>
<evidence type="ECO:0000256" key="1">
    <source>
        <dbReference type="ARBA" id="ARBA00004123"/>
    </source>
</evidence>
<dbReference type="Proteomes" id="UP000245884">
    <property type="component" value="Unassembled WGS sequence"/>
</dbReference>
<proteinExistence type="predicted"/>
<feature type="compositionally biased region" description="Basic and acidic residues" evidence="6">
    <location>
        <begin position="112"/>
        <end position="122"/>
    </location>
</feature>
<evidence type="ECO:0000256" key="4">
    <source>
        <dbReference type="ARBA" id="ARBA00023242"/>
    </source>
</evidence>
<dbReference type="SMART" id="SM00360">
    <property type="entry name" value="RRM"/>
    <property type="match status" value="5"/>
</dbReference>
<dbReference type="EMBL" id="KZ819672">
    <property type="protein sequence ID" value="PWN26296.1"/>
    <property type="molecule type" value="Genomic_DNA"/>
</dbReference>
<dbReference type="Pfam" id="PF00076">
    <property type="entry name" value="RRM_1"/>
    <property type="match status" value="5"/>
</dbReference>
<organism evidence="8 9">
    <name type="scientific">Jaminaea rosea</name>
    <dbReference type="NCBI Taxonomy" id="1569628"/>
    <lineage>
        <taxon>Eukaryota</taxon>
        <taxon>Fungi</taxon>
        <taxon>Dikarya</taxon>
        <taxon>Basidiomycota</taxon>
        <taxon>Ustilaginomycotina</taxon>
        <taxon>Exobasidiomycetes</taxon>
        <taxon>Microstromatales</taxon>
        <taxon>Microstromatales incertae sedis</taxon>
        <taxon>Jaminaea</taxon>
    </lineage>
</organism>
<name>A0A316ULY9_9BASI</name>
<dbReference type="GO" id="GO:0005634">
    <property type="term" value="C:nucleus"/>
    <property type="evidence" value="ECO:0007669"/>
    <property type="project" value="UniProtKB-SubCell"/>
</dbReference>
<keyword evidence="9" id="KW-1185">Reference proteome</keyword>
<dbReference type="AlphaFoldDB" id="A0A316ULY9"/>
<dbReference type="GO" id="GO:0003729">
    <property type="term" value="F:mRNA binding"/>
    <property type="evidence" value="ECO:0007669"/>
    <property type="project" value="TreeGrafter"/>
</dbReference>
<feature type="compositionally biased region" description="Acidic residues" evidence="6">
    <location>
        <begin position="273"/>
        <end position="288"/>
    </location>
</feature>
<feature type="domain" description="RRM" evidence="7">
    <location>
        <begin position="2"/>
        <end position="79"/>
    </location>
</feature>
<dbReference type="GeneID" id="37030483"/>
<feature type="region of interest" description="Disordered" evidence="6">
    <location>
        <begin position="820"/>
        <end position="862"/>
    </location>
</feature>
<dbReference type="PROSITE" id="PS50102">
    <property type="entry name" value="RRM"/>
    <property type="match status" value="5"/>
</dbReference>
<dbReference type="CDD" id="cd12565">
    <property type="entry name" value="RRM1_MRD1"/>
    <property type="match status" value="1"/>
</dbReference>
<reference evidence="8 9" key="1">
    <citation type="journal article" date="2018" name="Mol. Biol. Evol.">
        <title>Broad Genomic Sampling Reveals a Smut Pathogenic Ancestry of the Fungal Clade Ustilaginomycotina.</title>
        <authorList>
            <person name="Kijpornyongpan T."/>
            <person name="Mondo S.J."/>
            <person name="Barry K."/>
            <person name="Sandor L."/>
            <person name="Lee J."/>
            <person name="Lipzen A."/>
            <person name="Pangilinan J."/>
            <person name="LaButti K."/>
            <person name="Hainaut M."/>
            <person name="Henrissat B."/>
            <person name="Grigoriev I.V."/>
            <person name="Spatafora J.W."/>
            <person name="Aime M.C."/>
        </authorList>
    </citation>
    <scope>NUCLEOTIDE SEQUENCE [LARGE SCALE GENOMIC DNA]</scope>
    <source>
        <strain evidence="8 9">MCA 5214</strain>
    </source>
</reference>
<feature type="compositionally biased region" description="Low complexity" evidence="6">
    <location>
        <begin position="126"/>
        <end position="135"/>
    </location>
</feature>
<evidence type="ECO:0000259" key="7">
    <source>
        <dbReference type="PROSITE" id="PS50102"/>
    </source>
</evidence>
<gene>
    <name evidence="8" type="ORF">BDZ90DRAFT_265235</name>
</gene>
<evidence type="ECO:0000256" key="2">
    <source>
        <dbReference type="ARBA" id="ARBA00022737"/>
    </source>
</evidence>
<evidence type="ECO:0000256" key="3">
    <source>
        <dbReference type="ARBA" id="ARBA00022884"/>
    </source>
</evidence>
<dbReference type="InterPro" id="IPR051945">
    <property type="entry name" value="RRM_MRD1_RNA_proc_ribogen"/>
</dbReference>
<feature type="domain" description="RRM" evidence="7">
    <location>
        <begin position="619"/>
        <end position="702"/>
    </location>
</feature>
<feature type="compositionally biased region" description="Acidic residues" evidence="6">
    <location>
        <begin position="206"/>
        <end position="231"/>
    </location>
</feature>
<evidence type="ECO:0000256" key="6">
    <source>
        <dbReference type="SAM" id="MobiDB-lite"/>
    </source>
</evidence>
<sequence>MSRLIVKNLPAYLSDVRLREHFSQKGSVTDVKLMTRPDGTSRRFGFVGYRSEEEARDALDYFNRTFIDTSRIQVDLARKIGDEGLIEVKEKRKATRDGVQGVEAASAAAAARDQKKKEQEKRAKSKASNAASSSKGVSFEEFMAVMAPKKKRKTWQNEEDDPEERLKSAPADEETTDSKKERKRAKKEAKVEADAAQAATTTADANDADGDDDDDNADMEQDEALNDEGLTDLDYMAKRMRRNVGLEQQAAQAAAKKAKQFEQSDSEAGSESSDSDQSDEESDEEEDEVTKAKQEKERLALEEKARKDQEAVDTIMGSGRLFIRNLPFSASEEDLEQHFAVFGPVKQVHITLDKTTKSSKGMAFVHYHDPAHALSAYRGADGTTFQGRLLHLLPAVDLRPKPEQGPTLKQSRAEERKAKAGQDFNWSSLYMSADAVASSVAERLGISKSDILNPSDDSGGDSAAVRLALAETKVIRETKEFLEREGIDVSSLEGKKVRRSDTTILVKNIPFGTAPETIREMFERHGDVDRVLIPPAGTIALVEMVVPGEARVAFRALAYKRVGNSIVYLEKAPEGMVKRRSGGEDVKGTKPVVAPPTTAAATATGSDTAAGEADVEPGATLFVKNLSFATTDAKLTHLFSTLTDFAFARVQTRIDSRDPSKRLSMGYGFVGFRNPAAAQTALGALQGKELDGHALALSFARRGQDADDTAVKGAKEQPTTKLIVKNLPFETTRKDVRALFAAHGQVKSVRVPRKAAALSGPSQSGARGFAFVEFTSKREAQGAFEALRHAHFLGRHLVLQWDREDEKGVDGLREKVRESFAGARQGGEQGRVGKNKAKLKLGQDDIAEAAAKERAQRDEDDE</sequence>
<dbReference type="InterPro" id="IPR012677">
    <property type="entry name" value="Nucleotide-bd_a/b_plait_sf"/>
</dbReference>
<dbReference type="PANTHER" id="PTHR48039">
    <property type="entry name" value="RNA-BINDING MOTIF PROTEIN 14B"/>
    <property type="match status" value="1"/>
</dbReference>
<dbReference type="InterPro" id="IPR000504">
    <property type="entry name" value="RRM_dom"/>
</dbReference>
<comment type="subcellular location">
    <subcellularLocation>
        <location evidence="1">Nucleus</location>
    </subcellularLocation>
</comment>
<dbReference type="SUPFAM" id="SSF54928">
    <property type="entry name" value="RNA-binding domain, RBD"/>
    <property type="match status" value="3"/>
</dbReference>
<evidence type="ECO:0000313" key="9">
    <source>
        <dbReference type="Proteomes" id="UP000245884"/>
    </source>
</evidence>
<keyword evidence="2" id="KW-0677">Repeat</keyword>
<feature type="region of interest" description="Disordered" evidence="6">
    <location>
        <begin position="246"/>
        <end position="311"/>
    </location>
</feature>
<dbReference type="CDD" id="cd12320">
    <property type="entry name" value="RRM6_RBM19_RRM5_MRD1"/>
    <property type="match status" value="1"/>
</dbReference>
<dbReference type="InterPro" id="IPR035979">
    <property type="entry name" value="RBD_domain_sf"/>
</dbReference>